<organism evidence="2 3">
    <name type="scientific">Caloramator proteoclasticus DSM 10124</name>
    <dbReference type="NCBI Taxonomy" id="1121262"/>
    <lineage>
        <taxon>Bacteria</taxon>
        <taxon>Bacillati</taxon>
        <taxon>Bacillota</taxon>
        <taxon>Clostridia</taxon>
        <taxon>Eubacteriales</taxon>
        <taxon>Clostridiaceae</taxon>
        <taxon>Caloramator</taxon>
    </lineage>
</organism>
<reference evidence="3" key="1">
    <citation type="submission" date="2016-11" db="EMBL/GenBank/DDBJ databases">
        <authorList>
            <person name="Varghese N."/>
            <person name="Submissions S."/>
        </authorList>
    </citation>
    <scope>NUCLEOTIDE SEQUENCE [LARGE SCALE GENOMIC DNA]</scope>
    <source>
        <strain evidence="3">DSM 10124</strain>
    </source>
</reference>
<evidence type="ECO:0000313" key="2">
    <source>
        <dbReference type="EMBL" id="SHE44980.1"/>
    </source>
</evidence>
<sequence length="54" mass="6489">MDKVKDDLILLCERFIELADNLLLENKITKEEYEELTKNKKEFLLNIKGLMEME</sequence>
<keyword evidence="3" id="KW-1185">Reference proteome</keyword>
<gene>
    <name evidence="2" type="ORF">SAMN02746091_00425</name>
</gene>
<evidence type="ECO:0000313" key="3">
    <source>
        <dbReference type="Proteomes" id="UP000184423"/>
    </source>
</evidence>
<dbReference type="EMBL" id="FQVG01000004">
    <property type="protein sequence ID" value="SHE44980.1"/>
    <property type="molecule type" value="Genomic_DNA"/>
</dbReference>
<name>A0A1M4TKJ2_9CLOT</name>
<accession>A0A1M4TKJ2</accession>
<evidence type="ECO:0000256" key="1">
    <source>
        <dbReference type="SAM" id="Coils"/>
    </source>
</evidence>
<proteinExistence type="predicted"/>
<keyword evidence="1" id="KW-0175">Coiled coil</keyword>
<protein>
    <submittedName>
        <fullName evidence="2">Uncharacterized protein</fullName>
    </submittedName>
</protein>
<dbReference type="AlphaFoldDB" id="A0A1M4TKJ2"/>
<dbReference type="Proteomes" id="UP000184423">
    <property type="component" value="Unassembled WGS sequence"/>
</dbReference>
<dbReference type="RefSeq" id="WP_159431442.1">
    <property type="nucleotide sequence ID" value="NZ_FQVG01000004.1"/>
</dbReference>
<feature type="coiled-coil region" evidence="1">
    <location>
        <begin position="19"/>
        <end position="53"/>
    </location>
</feature>